<evidence type="ECO:0000313" key="3">
    <source>
        <dbReference type="Proteomes" id="UP001591681"/>
    </source>
</evidence>
<dbReference type="Gene3D" id="3.60.10.10">
    <property type="entry name" value="Endonuclease/exonuclease/phosphatase"/>
    <property type="match status" value="1"/>
</dbReference>
<dbReference type="PANTHER" id="PTHR33776:SF4">
    <property type="entry name" value="ENDONUCLEASE_EXONUCLEASE_PHOSPHATASE DOMAIN-CONTAINING PROTEIN"/>
    <property type="match status" value="1"/>
</dbReference>
<dbReference type="SUPFAM" id="SSF56219">
    <property type="entry name" value="DNase I-like"/>
    <property type="match status" value="1"/>
</dbReference>
<evidence type="ECO:0000259" key="1">
    <source>
        <dbReference type="Pfam" id="PF03372"/>
    </source>
</evidence>
<dbReference type="AlphaFoldDB" id="A0ABD1ISG7"/>
<dbReference type="Proteomes" id="UP001591681">
    <property type="component" value="Unassembled WGS sequence"/>
</dbReference>
<organism evidence="2 3">
    <name type="scientific">Coilia grayii</name>
    <name type="common">Gray's grenadier anchovy</name>
    <dbReference type="NCBI Taxonomy" id="363190"/>
    <lineage>
        <taxon>Eukaryota</taxon>
        <taxon>Metazoa</taxon>
        <taxon>Chordata</taxon>
        <taxon>Craniata</taxon>
        <taxon>Vertebrata</taxon>
        <taxon>Euteleostomi</taxon>
        <taxon>Actinopterygii</taxon>
        <taxon>Neopterygii</taxon>
        <taxon>Teleostei</taxon>
        <taxon>Clupei</taxon>
        <taxon>Clupeiformes</taxon>
        <taxon>Clupeoidei</taxon>
        <taxon>Engraulidae</taxon>
        <taxon>Coilinae</taxon>
        <taxon>Coilia</taxon>
    </lineage>
</organism>
<evidence type="ECO:0000313" key="2">
    <source>
        <dbReference type="EMBL" id="KAL2076443.1"/>
    </source>
</evidence>
<feature type="domain" description="Endonuclease/exonuclease/phosphatase" evidence="1">
    <location>
        <begin position="3"/>
        <end position="170"/>
    </location>
</feature>
<accession>A0ABD1ISG7</accession>
<protein>
    <recommendedName>
        <fullName evidence="1">Endonuclease/exonuclease/phosphatase domain-containing protein</fullName>
    </recommendedName>
</protein>
<proteinExistence type="predicted"/>
<reference evidence="2 3" key="1">
    <citation type="submission" date="2024-09" db="EMBL/GenBank/DDBJ databases">
        <title>A chromosome-level genome assembly of Gray's grenadier anchovy, Coilia grayii.</title>
        <authorList>
            <person name="Fu Z."/>
        </authorList>
    </citation>
    <scope>NUCLEOTIDE SEQUENCE [LARGE SCALE GENOMIC DNA]</scope>
    <source>
        <strain evidence="2">G4</strain>
        <tissue evidence="2">Muscle</tissue>
    </source>
</reference>
<comment type="caution">
    <text evidence="2">The sequence shown here is derived from an EMBL/GenBank/DDBJ whole genome shotgun (WGS) entry which is preliminary data.</text>
</comment>
<dbReference type="InterPro" id="IPR036691">
    <property type="entry name" value="Endo/exonu/phosph_ase_sf"/>
</dbReference>
<name>A0ABD1ISG7_9TELE</name>
<gene>
    <name evidence="2" type="ORF">ACEWY4_027971</name>
</gene>
<dbReference type="Pfam" id="PF03372">
    <property type="entry name" value="Exo_endo_phos"/>
    <property type="match status" value="1"/>
</dbReference>
<dbReference type="InterPro" id="IPR005135">
    <property type="entry name" value="Endo/exonuclease/phosphatase"/>
</dbReference>
<dbReference type="PANTHER" id="PTHR33776">
    <property type="entry name" value="ENDO/EXONUCLEASE/PHOSPHATASE DOMAIN-CONTAINING PROTEIN"/>
    <property type="match status" value="1"/>
</dbReference>
<keyword evidence="3" id="KW-1185">Reference proteome</keyword>
<sequence length="192" mass="21668">MKADCICLTETWLTGDTTEEQQLVGYNFNHNPRGNCYDDSEPVFAGLRQQQRGGVGIYCSEEIDVQVSIPERCNLECLYFEIPHVNLIAAVLYRPSSYKIDLFRQQLLQVIFELDNHPGKKLIMGDFNEDIFVSSSIATLLDQHGYSQHVQTATTEKGTLIDHVYCKGAGDVVVEVVPTYFSFHEAILISLL</sequence>
<dbReference type="EMBL" id="JBHFQA010000346">
    <property type="protein sequence ID" value="KAL2076443.1"/>
    <property type="molecule type" value="Genomic_DNA"/>
</dbReference>